<reference evidence="2" key="1">
    <citation type="submission" date="2022-01" db="EMBL/GenBank/DDBJ databases">
        <title>Nocardioidaceae gen. sp. A5X3R13.</title>
        <authorList>
            <person name="Lopez Marin M.A."/>
            <person name="Uhlik O."/>
        </authorList>
    </citation>
    <scope>NUCLEOTIDE SEQUENCE</scope>
    <source>
        <strain evidence="2">A5X3R13</strain>
    </source>
</reference>
<evidence type="ECO:0000313" key="3">
    <source>
        <dbReference type="Proteomes" id="UP001164390"/>
    </source>
</evidence>
<protein>
    <submittedName>
        <fullName evidence="2">Uncharacterized protein</fullName>
    </submittedName>
</protein>
<keyword evidence="1" id="KW-0732">Signal</keyword>
<dbReference type="AlphaFoldDB" id="A0AA46TGU2"/>
<sequence length="193" mass="19381">MRKTPTLATGVAIAAGGLMAAALVTPTLSASADGDGAPPPGLERTASAQKALTGFSCSGGSTKASRNLGIYDGFFDIPAGTTKSLPGKMTFKGPKKGKDTVSVAVTGFGYLYGAYQLGAVTVTVDGNPLKPGTLATPAYWMGSGDSSGYTSGAAQFCGKVGKGRHTVRVKFTNTSGASSWGLYSATAHAELNN</sequence>
<dbReference type="KEGG" id="sgrg:L0C25_21530"/>
<name>A0AA46TGU2_9ACTN</name>
<keyword evidence="3" id="KW-1185">Reference proteome</keyword>
<feature type="signal peptide" evidence="1">
    <location>
        <begin position="1"/>
        <end position="32"/>
    </location>
</feature>
<evidence type="ECO:0000256" key="1">
    <source>
        <dbReference type="SAM" id="SignalP"/>
    </source>
</evidence>
<dbReference type="Proteomes" id="UP001164390">
    <property type="component" value="Chromosome"/>
</dbReference>
<dbReference type="EMBL" id="CP094970">
    <property type="protein sequence ID" value="UYM05071.1"/>
    <property type="molecule type" value="Genomic_DNA"/>
</dbReference>
<evidence type="ECO:0000313" key="2">
    <source>
        <dbReference type="EMBL" id="UYM05071.1"/>
    </source>
</evidence>
<proteinExistence type="predicted"/>
<dbReference type="RefSeq" id="WP_271633839.1">
    <property type="nucleotide sequence ID" value="NZ_CP094970.1"/>
</dbReference>
<gene>
    <name evidence="2" type="ORF">L0C25_21530</name>
</gene>
<feature type="chain" id="PRO_5041438191" evidence="1">
    <location>
        <begin position="33"/>
        <end position="193"/>
    </location>
</feature>
<accession>A0AA46TGU2</accession>
<organism evidence="2 3">
    <name type="scientific">Solicola gregarius</name>
    <dbReference type="NCBI Taxonomy" id="2908642"/>
    <lineage>
        <taxon>Bacteria</taxon>
        <taxon>Bacillati</taxon>
        <taxon>Actinomycetota</taxon>
        <taxon>Actinomycetes</taxon>
        <taxon>Propionibacteriales</taxon>
        <taxon>Nocardioidaceae</taxon>
        <taxon>Solicola</taxon>
    </lineage>
</organism>